<comment type="caution">
    <text evidence="1">The sequence shown here is derived from an EMBL/GenBank/DDBJ whole genome shotgun (WGS) entry which is preliminary data.</text>
</comment>
<protein>
    <submittedName>
        <fullName evidence="1">Uncharacterized protein</fullName>
    </submittedName>
</protein>
<evidence type="ECO:0000313" key="2">
    <source>
        <dbReference type="Proteomes" id="UP000275910"/>
    </source>
</evidence>
<accession>A0A3N2RIV9</accession>
<dbReference type="Proteomes" id="UP000275910">
    <property type="component" value="Unassembled WGS sequence"/>
</dbReference>
<organism evidence="1 2">
    <name type="scientific">Lysobacter enzymogenes</name>
    <dbReference type="NCBI Taxonomy" id="69"/>
    <lineage>
        <taxon>Bacteria</taxon>
        <taxon>Pseudomonadati</taxon>
        <taxon>Pseudomonadota</taxon>
        <taxon>Gammaproteobacteria</taxon>
        <taxon>Lysobacterales</taxon>
        <taxon>Lysobacteraceae</taxon>
        <taxon>Lysobacter</taxon>
    </lineage>
</organism>
<name>A0A3N2RIV9_LYSEN</name>
<reference evidence="1 2" key="1">
    <citation type="submission" date="2018-10" db="EMBL/GenBank/DDBJ databases">
        <title>The genome of Lysobacter enzymogenes OH11.</title>
        <authorList>
            <person name="Liu F."/>
            <person name="Zhao Y."/>
            <person name="Qian G."/>
            <person name="Chen Y."/>
            <person name="Xu H."/>
        </authorList>
    </citation>
    <scope>NUCLEOTIDE SEQUENCE [LARGE SCALE GENOMIC DNA]</scope>
    <source>
        <strain evidence="1 2">OH11</strain>
    </source>
</reference>
<evidence type="ECO:0000313" key="1">
    <source>
        <dbReference type="EMBL" id="ROU07329.1"/>
    </source>
</evidence>
<gene>
    <name evidence="1" type="ORF">D9T17_10270</name>
</gene>
<sequence>MIYFPELEQLFRAFSERNGVAQSAMLDIGIEFGRLKAKGKSDSECLGLLQKSNEGLLVLLAASHFELLRLRRASSIVVRRIYGDLPTEPTITFEQVGMPAEHPGLAAER</sequence>
<dbReference type="AlphaFoldDB" id="A0A3N2RIV9"/>
<dbReference type="EMBL" id="RCTY01000023">
    <property type="protein sequence ID" value="ROU07329.1"/>
    <property type="molecule type" value="Genomic_DNA"/>
</dbReference>
<proteinExistence type="predicted"/>